<dbReference type="EMBL" id="OCMU01000001">
    <property type="protein sequence ID" value="SOD18301.1"/>
    <property type="molecule type" value="Genomic_DNA"/>
</dbReference>
<gene>
    <name evidence="1" type="ORF">SAMN05216406_10171</name>
    <name evidence="2" type="ORF">SAMN05421510_100943</name>
    <name evidence="3" type="ORF">SAMN06297164_1602</name>
</gene>
<dbReference type="OrthoDB" id="122670at2"/>
<dbReference type="STRING" id="44577.ATY38_04930"/>
<dbReference type="KEGG" id="nur:ATY38_04930"/>
<reference evidence="1 4" key="1">
    <citation type="submission" date="2016-10" db="EMBL/GenBank/DDBJ databases">
        <authorList>
            <person name="de Groot N.N."/>
        </authorList>
    </citation>
    <scope>NUCLEOTIDE SEQUENCE [LARGE SCALE GENOMIC DNA]</scope>
    <source>
        <strain evidence="1">Nm10</strain>
        <strain evidence="2 4">Nm9</strain>
    </source>
</reference>
<evidence type="ECO:0000313" key="6">
    <source>
        <dbReference type="Proteomes" id="UP000219335"/>
    </source>
</evidence>
<protein>
    <recommendedName>
        <fullName evidence="7">DUF4160 domain-containing protein</fullName>
    </recommendedName>
</protein>
<evidence type="ECO:0000313" key="4">
    <source>
        <dbReference type="Proteomes" id="UP000181998"/>
    </source>
</evidence>
<dbReference type="Proteomes" id="UP000182882">
    <property type="component" value="Unassembled WGS sequence"/>
</dbReference>
<evidence type="ECO:0000313" key="2">
    <source>
        <dbReference type="EMBL" id="SEP90250.1"/>
    </source>
</evidence>
<proteinExistence type="predicted"/>
<organism evidence="1 5">
    <name type="scientific">Nitrosomonas ureae</name>
    <dbReference type="NCBI Taxonomy" id="44577"/>
    <lineage>
        <taxon>Bacteria</taxon>
        <taxon>Pseudomonadati</taxon>
        <taxon>Pseudomonadota</taxon>
        <taxon>Betaproteobacteria</taxon>
        <taxon>Nitrosomonadales</taxon>
        <taxon>Nitrosomonadaceae</taxon>
        <taxon>Nitrosomonas</taxon>
    </lineage>
</organism>
<evidence type="ECO:0000313" key="1">
    <source>
        <dbReference type="EMBL" id="SDT83979.1"/>
    </source>
</evidence>
<dbReference type="Proteomes" id="UP000181998">
    <property type="component" value="Unassembled WGS sequence"/>
</dbReference>
<accession>A0A0S3AHH2</accession>
<dbReference type="EMBL" id="FOFX01000009">
    <property type="protein sequence ID" value="SEP90250.1"/>
    <property type="molecule type" value="Genomic_DNA"/>
</dbReference>
<dbReference type="EMBL" id="FNLN01000001">
    <property type="protein sequence ID" value="SDT83979.1"/>
    <property type="molecule type" value="Genomic_DNA"/>
</dbReference>
<evidence type="ECO:0000313" key="3">
    <source>
        <dbReference type="EMBL" id="SOD18301.1"/>
    </source>
</evidence>
<dbReference type="AlphaFoldDB" id="A0A0S3AHH2"/>
<evidence type="ECO:0008006" key="7">
    <source>
        <dbReference type="Google" id="ProtNLM"/>
    </source>
</evidence>
<sequence>MPTISQFFGIVIQMFWREHGPPHFHALYAEYEALIDIRTLEIIKGSLPKRALALVLEWAAQYQAELMEDWNLCQQKQLPKKIAPLE</sequence>
<keyword evidence="5" id="KW-1185">Reference proteome</keyword>
<dbReference type="InterPro" id="IPR025427">
    <property type="entry name" value="DUF4160"/>
</dbReference>
<dbReference type="Proteomes" id="UP000219335">
    <property type="component" value="Unassembled WGS sequence"/>
</dbReference>
<dbReference type="Pfam" id="PF13711">
    <property type="entry name" value="DUF4160"/>
    <property type="match status" value="1"/>
</dbReference>
<reference evidence="5" key="2">
    <citation type="submission" date="2016-10" db="EMBL/GenBank/DDBJ databases">
        <authorList>
            <person name="Varghese N."/>
            <person name="Submissions S."/>
        </authorList>
    </citation>
    <scope>NUCLEOTIDE SEQUENCE [LARGE SCALE GENOMIC DNA]</scope>
    <source>
        <strain evidence="5">Nm10</strain>
    </source>
</reference>
<evidence type="ECO:0000313" key="5">
    <source>
        <dbReference type="Proteomes" id="UP000182882"/>
    </source>
</evidence>
<name>A0A0S3AHH2_9PROT</name>
<reference evidence="3 6" key="3">
    <citation type="submission" date="2017-09" db="EMBL/GenBank/DDBJ databases">
        <authorList>
            <person name="Ehlers B."/>
            <person name="Leendertz F.H."/>
        </authorList>
    </citation>
    <scope>NUCLEOTIDE SEQUENCE [LARGE SCALE GENOMIC DNA]</scope>
    <source>
        <strain evidence="3 6">Nm42</strain>
    </source>
</reference>
<dbReference type="RefSeq" id="WP_062558324.1">
    <property type="nucleotide sequence ID" value="NZ_CP013341.1"/>
</dbReference>